<gene>
    <name evidence="1" type="ORF">S03H2_43502</name>
</gene>
<dbReference type="InterPro" id="IPR015421">
    <property type="entry name" value="PyrdxlP-dep_Trfase_major"/>
</dbReference>
<dbReference type="GO" id="GO:0008483">
    <property type="term" value="F:transaminase activity"/>
    <property type="evidence" value="ECO:0007669"/>
    <property type="project" value="TreeGrafter"/>
</dbReference>
<evidence type="ECO:0008006" key="2">
    <source>
        <dbReference type="Google" id="ProtNLM"/>
    </source>
</evidence>
<accession>X1JMA7</accession>
<feature type="non-terminal residue" evidence="1">
    <location>
        <position position="265"/>
    </location>
</feature>
<reference evidence="1" key="1">
    <citation type="journal article" date="2014" name="Front. Microbiol.">
        <title>High frequency of phylogenetically diverse reductive dehalogenase-homologous genes in deep subseafloor sedimentary metagenomes.</title>
        <authorList>
            <person name="Kawai M."/>
            <person name="Futagami T."/>
            <person name="Toyoda A."/>
            <person name="Takaki Y."/>
            <person name="Nishi S."/>
            <person name="Hori S."/>
            <person name="Arai W."/>
            <person name="Tsubouchi T."/>
            <person name="Morono Y."/>
            <person name="Uchiyama I."/>
            <person name="Ito T."/>
            <person name="Fujiyama A."/>
            <person name="Inagaki F."/>
            <person name="Takami H."/>
        </authorList>
    </citation>
    <scope>NUCLEOTIDE SEQUENCE</scope>
    <source>
        <strain evidence="1">Expedition CK06-06</strain>
    </source>
</reference>
<dbReference type="PANTHER" id="PTHR30244">
    <property type="entry name" value="TRANSAMINASE"/>
    <property type="match status" value="1"/>
</dbReference>
<organism evidence="1">
    <name type="scientific">marine sediment metagenome</name>
    <dbReference type="NCBI Taxonomy" id="412755"/>
    <lineage>
        <taxon>unclassified sequences</taxon>
        <taxon>metagenomes</taxon>
        <taxon>ecological metagenomes</taxon>
    </lineage>
</organism>
<dbReference type="GO" id="GO:0000271">
    <property type="term" value="P:polysaccharide biosynthetic process"/>
    <property type="evidence" value="ECO:0007669"/>
    <property type="project" value="TreeGrafter"/>
</dbReference>
<evidence type="ECO:0000313" key="1">
    <source>
        <dbReference type="EMBL" id="GAH70908.1"/>
    </source>
</evidence>
<protein>
    <recommendedName>
        <fullName evidence="2">DegT/DnrJ/EryC1/StrS aminotransferase family protein</fullName>
    </recommendedName>
</protein>
<proteinExistence type="predicted"/>
<dbReference type="PANTHER" id="PTHR30244:SF34">
    <property type="entry name" value="DTDP-4-AMINO-4,6-DIDEOXYGALACTOSE TRANSAMINASE"/>
    <property type="match status" value="1"/>
</dbReference>
<dbReference type="InterPro" id="IPR015424">
    <property type="entry name" value="PyrdxlP-dep_Trfase"/>
</dbReference>
<dbReference type="Pfam" id="PF01041">
    <property type="entry name" value="DegT_DnrJ_EryC1"/>
    <property type="match status" value="1"/>
</dbReference>
<dbReference type="InterPro" id="IPR000653">
    <property type="entry name" value="DegT/StrS_aminotransferase"/>
</dbReference>
<sequence>MISVFGSKVGEEEIAEIRTSIENQWIGIGPKTKLFEEQFSKRLGLKSFVLLDSGSNSLYMALKLLDLPKGSEVILPSFTWISCATVIVLSGYKPVFCDVDIETQNVTTKTIDPVITKKTKAIMIVHYAGLPVNMEEIKQFGLPIIEDACHSVDSKIGNKYCGNIGDIGVYSFDGVKNLAIGEAGGLTTLNNELIEKAKKLRYCGIEKSGFEASATKDRWWEYNVIDFFVKMIPDDISASIGLAQLKKLDENQKYRKHIWDLYQEE</sequence>
<dbReference type="EMBL" id="BARU01027144">
    <property type="protein sequence ID" value="GAH70908.1"/>
    <property type="molecule type" value="Genomic_DNA"/>
</dbReference>
<dbReference type="GO" id="GO:0030170">
    <property type="term" value="F:pyridoxal phosphate binding"/>
    <property type="evidence" value="ECO:0007669"/>
    <property type="project" value="TreeGrafter"/>
</dbReference>
<dbReference type="Gene3D" id="3.40.640.10">
    <property type="entry name" value="Type I PLP-dependent aspartate aminotransferase-like (Major domain)"/>
    <property type="match status" value="1"/>
</dbReference>
<comment type="caution">
    <text evidence="1">The sequence shown here is derived from an EMBL/GenBank/DDBJ whole genome shotgun (WGS) entry which is preliminary data.</text>
</comment>
<dbReference type="AlphaFoldDB" id="X1JMA7"/>
<dbReference type="SUPFAM" id="SSF53383">
    <property type="entry name" value="PLP-dependent transferases"/>
    <property type="match status" value="1"/>
</dbReference>
<name>X1JMA7_9ZZZZ</name>